<dbReference type="Pfam" id="PF04306">
    <property type="entry name" value="DUF456"/>
    <property type="match status" value="1"/>
</dbReference>
<dbReference type="EMBL" id="CTEF01000001">
    <property type="protein sequence ID" value="CQD03674.1"/>
    <property type="molecule type" value="Genomic_DNA"/>
</dbReference>
<proteinExistence type="predicted"/>
<dbReference type="PANTHER" id="PTHR39165:SF1">
    <property type="entry name" value="DUF456 DOMAIN-CONTAINING PROTEIN"/>
    <property type="match status" value="1"/>
</dbReference>
<sequence>MGAWAEAVSTLGVVLVALVIAIGLLGIVLPVLPGGGFLVFAAIAVWAIWEAKASTGNATVAWVTLGVAAVFFVTAEVIKYAWPVRRMRAAEVGIWSLVAGGVLGLIGFFVIPVIGLVIGFVAGVYLAELASRRDYRRAWVSTVHALKGVALSVGVELTGALLATVAWVTGLVIAS</sequence>
<evidence type="ECO:0008006" key="4">
    <source>
        <dbReference type="Google" id="ProtNLM"/>
    </source>
</evidence>
<dbReference type="InterPro" id="IPR007403">
    <property type="entry name" value="DUF456"/>
</dbReference>
<dbReference type="PANTHER" id="PTHR39165">
    <property type="entry name" value="IG HYPOTHETICAL 17883"/>
    <property type="match status" value="1"/>
</dbReference>
<organism evidence="2 3">
    <name type="scientific">Mycolicibacterium conceptionense</name>
    <dbReference type="NCBI Taxonomy" id="451644"/>
    <lineage>
        <taxon>Bacteria</taxon>
        <taxon>Bacillati</taxon>
        <taxon>Actinomycetota</taxon>
        <taxon>Actinomycetes</taxon>
        <taxon>Mycobacteriales</taxon>
        <taxon>Mycobacteriaceae</taxon>
        <taxon>Mycolicibacterium</taxon>
    </lineage>
</organism>
<keyword evidence="1" id="KW-1133">Transmembrane helix</keyword>
<protein>
    <recommendedName>
        <fullName evidence="4">DUF456 domain-containing protein</fullName>
    </recommendedName>
</protein>
<feature type="transmembrane region" description="Helical" evidence="1">
    <location>
        <begin position="148"/>
        <end position="174"/>
    </location>
</feature>
<keyword evidence="1" id="KW-0812">Transmembrane</keyword>
<feature type="transmembrane region" description="Helical" evidence="1">
    <location>
        <begin position="31"/>
        <end position="49"/>
    </location>
</feature>
<evidence type="ECO:0000313" key="3">
    <source>
        <dbReference type="Proteomes" id="UP000182227"/>
    </source>
</evidence>
<dbReference type="Proteomes" id="UP000182227">
    <property type="component" value="Unassembled WGS sequence"/>
</dbReference>
<evidence type="ECO:0000313" key="2">
    <source>
        <dbReference type="EMBL" id="CQD03674.1"/>
    </source>
</evidence>
<feature type="transmembrane region" description="Helical" evidence="1">
    <location>
        <begin position="94"/>
        <end position="127"/>
    </location>
</feature>
<reference evidence="2 3" key="1">
    <citation type="submission" date="2015-03" db="EMBL/GenBank/DDBJ databases">
        <authorList>
            <person name="Murphy D."/>
        </authorList>
    </citation>
    <scope>NUCLEOTIDE SEQUENCE [LARGE SCALE GENOMIC DNA]</scope>
    <source>
        <strain evidence="2 3">D16</strain>
    </source>
</reference>
<evidence type="ECO:0000256" key="1">
    <source>
        <dbReference type="SAM" id="Phobius"/>
    </source>
</evidence>
<feature type="transmembrane region" description="Helical" evidence="1">
    <location>
        <begin position="61"/>
        <end position="82"/>
    </location>
</feature>
<keyword evidence="1" id="KW-0472">Membrane</keyword>
<dbReference type="AlphaFoldDB" id="A0A0U1CX17"/>
<gene>
    <name evidence="2" type="ORF">BN970_00527</name>
</gene>
<accession>A0A0U1CX17</accession>
<name>A0A0U1CX17_9MYCO</name>